<dbReference type="SMART" id="SM00448">
    <property type="entry name" value="REC"/>
    <property type="match status" value="1"/>
</dbReference>
<dbReference type="InterPro" id="IPR011006">
    <property type="entry name" value="CheY-like_superfamily"/>
</dbReference>
<dbReference type="SMART" id="SM00850">
    <property type="entry name" value="LytTR"/>
    <property type="match status" value="1"/>
</dbReference>
<dbReference type="PROSITE" id="PS50110">
    <property type="entry name" value="RESPONSE_REGULATORY"/>
    <property type="match status" value="1"/>
</dbReference>
<dbReference type="RefSeq" id="WP_077925519.1">
    <property type="nucleotide sequence ID" value="NZ_BAABKE010000004.1"/>
</dbReference>
<keyword evidence="6" id="KW-1185">Reference proteome</keyword>
<reference evidence="6" key="1">
    <citation type="journal article" date="2019" name="Int. J. Syst. Evol. Microbiol.">
        <title>The Global Catalogue of Microorganisms (GCM) 10K type strain sequencing project: providing services to taxonomists for standard genome sequencing and annotation.</title>
        <authorList>
            <consortium name="The Broad Institute Genomics Platform"/>
            <consortium name="The Broad Institute Genome Sequencing Center for Infectious Disease"/>
            <person name="Wu L."/>
            <person name="Ma J."/>
        </authorList>
    </citation>
    <scope>NUCLEOTIDE SEQUENCE [LARGE SCALE GENOMIC DNA]</scope>
    <source>
        <strain evidence="6">JCM 18424</strain>
    </source>
</reference>
<dbReference type="InterPro" id="IPR007492">
    <property type="entry name" value="LytTR_DNA-bd_dom"/>
</dbReference>
<dbReference type="InterPro" id="IPR001789">
    <property type="entry name" value="Sig_transdc_resp-reg_receiver"/>
</dbReference>
<dbReference type="SUPFAM" id="SSF52172">
    <property type="entry name" value="CheY-like"/>
    <property type="match status" value="1"/>
</dbReference>
<dbReference type="EMBL" id="BAABKE010000004">
    <property type="protein sequence ID" value="GAA5100034.1"/>
    <property type="molecule type" value="Genomic_DNA"/>
</dbReference>
<proteinExistence type="predicted"/>
<evidence type="ECO:0000256" key="2">
    <source>
        <dbReference type="PROSITE-ProRule" id="PRU00169"/>
    </source>
</evidence>
<feature type="domain" description="HTH LytTR-type" evidence="4">
    <location>
        <begin position="136"/>
        <end position="238"/>
    </location>
</feature>
<feature type="modified residue" description="4-aspartylphosphate" evidence="2">
    <location>
        <position position="54"/>
    </location>
</feature>
<dbReference type="PANTHER" id="PTHR37299">
    <property type="entry name" value="TRANSCRIPTIONAL REGULATOR-RELATED"/>
    <property type="match status" value="1"/>
</dbReference>
<dbReference type="Gene3D" id="3.40.50.2300">
    <property type="match status" value="1"/>
</dbReference>
<dbReference type="PANTHER" id="PTHR37299:SF1">
    <property type="entry name" value="STAGE 0 SPORULATION PROTEIN A HOMOLOG"/>
    <property type="match status" value="1"/>
</dbReference>
<dbReference type="InterPro" id="IPR046947">
    <property type="entry name" value="LytR-like"/>
</dbReference>
<evidence type="ECO:0000259" key="4">
    <source>
        <dbReference type="PROSITE" id="PS50930"/>
    </source>
</evidence>
<keyword evidence="1" id="KW-0902">Two-component regulatory system</keyword>
<name>A0ABP9MSS1_9GAMM</name>
<protein>
    <submittedName>
        <fullName evidence="5">Two-component system response regulator BtsR</fullName>
    </submittedName>
</protein>
<dbReference type="Pfam" id="PF04397">
    <property type="entry name" value="LytTR"/>
    <property type="match status" value="1"/>
</dbReference>
<accession>A0ABP9MSS1</accession>
<organism evidence="5 6">
    <name type="scientific">Wohlfahrtiimonas larvae</name>
    <dbReference type="NCBI Taxonomy" id="1157986"/>
    <lineage>
        <taxon>Bacteria</taxon>
        <taxon>Pseudomonadati</taxon>
        <taxon>Pseudomonadota</taxon>
        <taxon>Gammaproteobacteria</taxon>
        <taxon>Cardiobacteriales</taxon>
        <taxon>Ignatzschineriaceae</taxon>
        <taxon>Wohlfahrtiimonas</taxon>
    </lineage>
</organism>
<keyword evidence="2" id="KW-0597">Phosphoprotein</keyword>
<dbReference type="CDD" id="cd17532">
    <property type="entry name" value="REC_LytTR_AlgR-like"/>
    <property type="match status" value="1"/>
</dbReference>
<comment type="caution">
    <text evidence="5">The sequence shown here is derived from an EMBL/GenBank/DDBJ whole genome shotgun (WGS) entry which is preliminary data.</text>
</comment>
<evidence type="ECO:0000313" key="5">
    <source>
        <dbReference type="EMBL" id="GAA5100034.1"/>
    </source>
</evidence>
<evidence type="ECO:0000259" key="3">
    <source>
        <dbReference type="PROSITE" id="PS50110"/>
    </source>
</evidence>
<evidence type="ECO:0000256" key="1">
    <source>
        <dbReference type="ARBA" id="ARBA00023012"/>
    </source>
</evidence>
<dbReference type="Pfam" id="PF00072">
    <property type="entry name" value="Response_reg"/>
    <property type="match status" value="1"/>
</dbReference>
<dbReference type="Gene3D" id="2.40.50.1020">
    <property type="entry name" value="LytTr DNA-binding domain"/>
    <property type="match status" value="1"/>
</dbReference>
<dbReference type="Proteomes" id="UP001500631">
    <property type="component" value="Unassembled WGS sequence"/>
</dbReference>
<evidence type="ECO:0000313" key="6">
    <source>
        <dbReference type="Proteomes" id="UP001500631"/>
    </source>
</evidence>
<sequence>MFNVILIDDEPLARDNLRVLLAHYPNISIIGEAANAIEGIRLINQLKPDIIFVDIQMPRISGLEMISMLDPDQLPYIIFSTAYDEYAIQAFEASAFDYLLKPIETERLNKTILRLQSDNFHKAQPLHAITNPLNMIPCSGHSKIYLVNIIDIIYIGSDQTGVHVIKKDGSQYTSELTLRTIEERTSLIRCHRQYLIQLDALQEIQFNENGQAYAILYKNVVVPISRRYLKMIKERIGLINS</sequence>
<gene>
    <name evidence="5" type="primary">btsR</name>
    <name evidence="5" type="ORF">GCM10023338_14350</name>
</gene>
<feature type="domain" description="Response regulatory" evidence="3">
    <location>
        <begin position="3"/>
        <end position="116"/>
    </location>
</feature>
<dbReference type="PROSITE" id="PS50930">
    <property type="entry name" value="HTH_LYTTR"/>
    <property type="match status" value="1"/>
</dbReference>
<dbReference type="NCBIfam" id="NF008677">
    <property type="entry name" value="PRK11697.1"/>
    <property type="match status" value="1"/>
</dbReference>